<gene>
    <name evidence="3" type="ORF">GT347_19200</name>
</gene>
<evidence type="ECO:0000256" key="1">
    <source>
        <dbReference type="SAM" id="MobiDB-lite"/>
    </source>
</evidence>
<feature type="region of interest" description="Disordered" evidence="1">
    <location>
        <begin position="28"/>
        <end position="101"/>
    </location>
</feature>
<protein>
    <submittedName>
        <fullName evidence="3">Uncharacterized protein</fullName>
    </submittedName>
</protein>
<dbReference type="KEGG" id="xyk:GT347_19200"/>
<name>A0A857J7B5_9BURK</name>
<dbReference type="Proteomes" id="UP000464787">
    <property type="component" value="Chromosome"/>
</dbReference>
<accession>A0A857J7B5</accession>
<keyword evidence="4" id="KW-1185">Reference proteome</keyword>
<feature type="signal peptide" evidence="2">
    <location>
        <begin position="1"/>
        <end position="24"/>
    </location>
</feature>
<sequence>MPAQSIAIAAIAILTTTLSWAAMAQPASTPIVPGTEGAPGARPANTTSAPLDSEGAGKPAKVRPTRRPTDPATAMETTAPVSRSGDVPRPAPALAPECPRP</sequence>
<proteinExistence type="predicted"/>
<organism evidence="3 4">
    <name type="scientific">Xylophilus rhododendri</name>
    <dbReference type="NCBI Taxonomy" id="2697032"/>
    <lineage>
        <taxon>Bacteria</taxon>
        <taxon>Pseudomonadati</taxon>
        <taxon>Pseudomonadota</taxon>
        <taxon>Betaproteobacteria</taxon>
        <taxon>Burkholderiales</taxon>
        <taxon>Xylophilus</taxon>
    </lineage>
</organism>
<dbReference type="AlphaFoldDB" id="A0A857J7B5"/>
<keyword evidence="2" id="KW-0732">Signal</keyword>
<dbReference type="RefSeq" id="WP_160553731.1">
    <property type="nucleotide sequence ID" value="NZ_CP047650.1"/>
</dbReference>
<evidence type="ECO:0000313" key="4">
    <source>
        <dbReference type="Proteomes" id="UP000464787"/>
    </source>
</evidence>
<evidence type="ECO:0000256" key="2">
    <source>
        <dbReference type="SAM" id="SignalP"/>
    </source>
</evidence>
<feature type="chain" id="PRO_5032605166" evidence="2">
    <location>
        <begin position="25"/>
        <end position="101"/>
    </location>
</feature>
<reference evidence="3 4" key="1">
    <citation type="submission" date="2020-01" db="EMBL/GenBank/DDBJ databases">
        <title>Genome sequencing of strain KACC 21265.</title>
        <authorList>
            <person name="Heo J."/>
            <person name="Kim S.-J."/>
            <person name="Kim J.-S."/>
            <person name="Hong S.-B."/>
            <person name="Kwon S.-W."/>
        </authorList>
    </citation>
    <scope>NUCLEOTIDE SEQUENCE [LARGE SCALE GENOMIC DNA]</scope>
    <source>
        <strain evidence="3 4">KACC 21265</strain>
    </source>
</reference>
<evidence type="ECO:0000313" key="3">
    <source>
        <dbReference type="EMBL" id="QHI99920.1"/>
    </source>
</evidence>
<dbReference type="EMBL" id="CP047650">
    <property type="protein sequence ID" value="QHI99920.1"/>
    <property type="molecule type" value="Genomic_DNA"/>
</dbReference>